<dbReference type="InterPro" id="IPR046804">
    <property type="entry name" value="DNA-PKcs_N"/>
</dbReference>
<evidence type="ECO:0000259" key="2">
    <source>
        <dbReference type="Pfam" id="PF20500"/>
    </source>
</evidence>
<dbReference type="Proteomes" id="UP000887566">
    <property type="component" value="Unplaced"/>
</dbReference>
<sequence>MSAVLRGLRRKIIELDDIKSDVRRKELAHAIKDDIAAVDLSTLSELGVAELYGICFQTTPPSILAYLRNANPEQDAATTPALLEALVVAVDICPDRSMLAAHANAVVDCCLGFISKFKHSAFKKATEAGAELIAQLLSRQVQLDPRRVETLFKSLTLLLDSKREKNEDKRTLFELGGALCRHFPTEADRLINVRQLMNLLVAELRKNVNSMYNTPTLTVVVSNVRGLCGLLYHFSHLCEGAGNNSLEAIFNMTKVWLNPNVQLKRFGPVRAILLLYSEHAALFAEHLLKEYSLIYGWLCHWTMQTEKELKKAAYMATDAFLEQVAERFPDVLRKNRSDADAMLQYFSSHFERTLFARSSVETFSMKSVSAAVKGLGKLARAVRLINGDDAVNELLQKVAERADQIFIESQEPIENRIFYLPQFIDSLSLILRCVTSVEEEFWLCVERLQLLYFHHFPIVDFKQHYRSALVTYQLLVAALPHRPSFVDHLIRQTLLRIASTPVGGNEATVSVTDYLPLWAHLSGRSTDDRLDKSEREHLCALIFHATVSGVVSIVESLDLTIGKSEDESIVLSNAAARSDFLVFGNLVDFFCAFLDQSDGQLFAGWVWPLSQKFVLLAARFPFASGLYRMLSSTVTLARRSGYFDSTLDSDVRQCQHVLSQFADEALCRVGSLKDNHLFGVLHFILALPSQMIADKVDSVAVALTIALKLGHSYLPLAATCLDALELWIGVLDKSKRDQLCAALLPVLDDYLRTESTTNEERNSLEANKRRGANATKEAQNARQRGRLAR</sequence>
<dbReference type="Pfam" id="PF20500">
    <property type="entry name" value="DNA-PKcs_N"/>
    <property type="match status" value="1"/>
</dbReference>
<keyword evidence="3" id="KW-1185">Reference proteome</keyword>
<dbReference type="SUPFAM" id="SSF48371">
    <property type="entry name" value="ARM repeat"/>
    <property type="match status" value="1"/>
</dbReference>
<organism evidence="3 4">
    <name type="scientific">Plectus sambesii</name>
    <dbReference type="NCBI Taxonomy" id="2011161"/>
    <lineage>
        <taxon>Eukaryota</taxon>
        <taxon>Metazoa</taxon>
        <taxon>Ecdysozoa</taxon>
        <taxon>Nematoda</taxon>
        <taxon>Chromadorea</taxon>
        <taxon>Plectida</taxon>
        <taxon>Plectina</taxon>
        <taxon>Plectoidea</taxon>
        <taxon>Plectidae</taxon>
        <taxon>Plectus</taxon>
    </lineage>
</organism>
<feature type="region of interest" description="Disordered" evidence="1">
    <location>
        <begin position="757"/>
        <end position="789"/>
    </location>
</feature>
<name>A0A914UIL6_9BILA</name>
<dbReference type="WBParaSite" id="PSAMB.scaffold10422size4094.g33285.t1">
    <property type="protein sequence ID" value="PSAMB.scaffold10422size4094.g33285.t1"/>
    <property type="gene ID" value="PSAMB.scaffold10422size4094.g33285"/>
</dbReference>
<dbReference type="InterPro" id="IPR016024">
    <property type="entry name" value="ARM-type_fold"/>
</dbReference>
<dbReference type="AlphaFoldDB" id="A0A914UIL6"/>
<evidence type="ECO:0000313" key="4">
    <source>
        <dbReference type="WBParaSite" id="PSAMB.scaffold10422size4094.g33285.t1"/>
    </source>
</evidence>
<proteinExistence type="predicted"/>
<feature type="domain" description="DNA-PKcs N-terminal" evidence="2">
    <location>
        <begin position="100"/>
        <end position="768"/>
    </location>
</feature>
<evidence type="ECO:0000256" key="1">
    <source>
        <dbReference type="SAM" id="MobiDB-lite"/>
    </source>
</evidence>
<feature type="compositionally biased region" description="Basic and acidic residues" evidence="1">
    <location>
        <begin position="758"/>
        <end position="768"/>
    </location>
</feature>
<evidence type="ECO:0000313" key="3">
    <source>
        <dbReference type="Proteomes" id="UP000887566"/>
    </source>
</evidence>
<reference evidence="4" key="1">
    <citation type="submission" date="2022-11" db="UniProtKB">
        <authorList>
            <consortium name="WormBaseParasite"/>
        </authorList>
    </citation>
    <scope>IDENTIFICATION</scope>
</reference>
<accession>A0A914UIL6</accession>
<protein>
    <submittedName>
        <fullName evidence="4">DNA-PKcs N-terminal domain-containing protein</fullName>
    </submittedName>
</protein>